<dbReference type="EnsemblMetazoa" id="ASIC008661-RA">
    <property type="protein sequence ID" value="ASIC008661-PA"/>
    <property type="gene ID" value="ASIC008661"/>
</dbReference>
<evidence type="ECO:0000313" key="3">
    <source>
        <dbReference type="EnsemblMetazoa" id="ASIC008661-PA"/>
    </source>
</evidence>
<dbReference type="VEuPathDB" id="VectorBase:ASIC008661"/>
<evidence type="ECO:0000313" key="4">
    <source>
        <dbReference type="Proteomes" id="UP000030765"/>
    </source>
</evidence>
<reference evidence="2 4" key="1">
    <citation type="journal article" date="2014" name="BMC Genomics">
        <title>Genome sequence of Anopheles sinensis provides insight into genetics basis of mosquito competence for malaria parasites.</title>
        <authorList>
            <person name="Zhou D."/>
            <person name="Zhang D."/>
            <person name="Ding G."/>
            <person name="Shi L."/>
            <person name="Hou Q."/>
            <person name="Ye Y."/>
            <person name="Xu Y."/>
            <person name="Zhou H."/>
            <person name="Xiong C."/>
            <person name="Li S."/>
            <person name="Yu J."/>
            <person name="Hong S."/>
            <person name="Yu X."/>
            <person name="Zou P."/>
            <person name="Chen C."/>
            <person name="Chang X."/>
            <person name="Wang W."/>
            <person name="Lv Y."/>
            <person name="Sun Y."/>
            <person name="Ma L."/>
            <person name="Shen B."/>
            <person name="Zhu C."/>
        </authorList>
    </citation>
    <scope>NUCLEOTIDE SEQUENCE [LARGE SCALE GENOMIC DNA]</scope>
</reference>
<dbReference type="EMBL" id="KE525057">
    <property type="protein sequence ID" value="KFB41041.1"/>
    <property type="molecule type" value="Genomic_DNA"/>
</dbReference>
<organism evidence="2">
    <name type="scientific">Anopheles sinensis</name>
    <name type="common">Mosquito</name>
    <dbReference type="NCBI Taxonomy" id="74873"/>
    <lineage>
        <taxon>Eukaryota</taxon>
        <taxon>Metazoa</taxon>
        <taxon>Ecdysozoa</taxon>
        <taxon>Arthropoda</taxon>
        <taxon>Hexapoda</taxon>
        <taxon>Insecta</taxon>
        <taxon>Pterygota</taxon>
        <taxon>Neoptera</taxon>
        <taxon>Endopterygota</taxon>
        <taxon>Diptera</taxon>
        <taxon>Nematocera</taxon>
        <taxon>Culicoidea</taxon>
        <taxon>Culicidae</taxon>
        <taxon>Anophelinae</taxon>
        <taxon>Anopheles</taxon>
    </lineage>
</organism>
<accession>A0A084VSU7</accession>
<dbReference type="EMBL" id="ATLV01016141">
    <property type="status" value="NOT_ANNOTATED_CDS"/>
    <property type="molecule type" value="Genomic_DNA"/>
</dbReference>
<keyword evidence="4" id="KW-1185">Reference proteome</keyword>
<reference evidence="3" key="2">
    <citation type="submission" date="2020-05" db="UniProtKB">
        <authorList>
            <consortium name="EnsemblMetazoa"/>
        </authorList>
    </citation>
    <scope>IDENTIFICATION</scope>
</reference>
<feature type="region of interest" description="Disordered" evidence="1">
    <location>
        <begin position="1"/>
        <end position="25"/>
    </location>
</feature>
<dbReference type="AlphaFoldDB" id="A0A084VSU7"/>
<name>A0A084VSU7_ANOSI</name>
<feature type="compositionally biased region" description="Polar residues" evidence="1">
    <location>
        <begin position="77"/>
        <end position="91"/>
    </location>
</feature>
<feature type="region of interest" description="Disordered" evidence="1">
    <location>
        <begin position="65"/>
        <end position="110"/>
    </location>
</feature>
<feature type="compositionally biased region" description="Basic and acidic residues" evidence="1">
    <location>
        <begin position="65"/>
        <end position="76"/>
    </location>
</feature>
<proteinExistence type="predicted"/>
<evidence type="ECO:0000256" key="1">
    <source>
        <dbReference type="SAM" id="MobiDB-lite"/>
    </source>
</evidence>
<dbReference type="Proteomes" id="UP000030765">
    <property type="component" value="Unassembled WGS sequence"/>
</dbReference>
<gene>
    <name evidence="2" type="ORF">ZHAS_00008661</name>
</gene>
<protein>
    <submittedName>
        <fullName evidence="2 3">Arylsulfatase</fullName>
    </submittedName>
</protein>
<sequence length="110" mass="11824">MEAEEAKTAGQTQHGEGGSHKNGPPGWDGLAAFVNYCTYTYTALSFISGRLPLCNAAGLFPFSTADRRKISPRGREGNSSTATKRTVSHSNPPDGRPESPQCRCEVMSFD</sequence>
<evidence type="ECO:0000313" key="2">
    <source>
        <dbReference type="EMBL" id="KFB41041.1"/>
    </source>
</evidence>